<keyword evidence="11" id="KW-1185">Reference proteome</keyword>
<dbReference type="RefSeq" id="WP_039845144.1">
    <property type="nucleotide sequence ID" value="NZ_CP006877.1"/>
</dbReference>
<dbReference type="Proteomes" id="UP000031368">
    <property type="component" value="Chromosome"/>
</dbReference>
<dbReference type="AlphaFoldDB" id="A0A0B4X4Z2"/>
<dbReference type="Gene3D" id="3.40.190.10">
    <property type="entry name" value="Periplasmic binding protein-like II"/>
    <property type="match status" value="2"/>
</dbReference>
<dbReference type="PANTHER" id="PTHR43649">
    <property type="entry name" value="ARABINOSE-BINDING PROTEIN-RELATED"/>
    <property type="match status" value="1"/>
</dbReference>
<dbReference type="SUPFAM" id="SSF53850">
    <property type="entry name" value="Periplasmic binding protein-like II"/>
    <property type="match status" value="1"/>
</dbReference>
<dbReference type="GO" id="GO:0042597">
    <property type="term" value="C:periplasmic space"/>
    <property type="evidence" value="ECO:0007669"/>
    <property type="project" value="UniProtKB-SubCell"/>
</dbReference>
<evidence type="ECO:0000256" key="6">
    <source>
        <dbReference type="ARBA" id="ARBA00022764"/>
    </source>
</evidence>
<evidence type="ECO:0000256" key="2">
    <source>
        <dbReference type="ARBA" id="ARBA00008520"/>
    </source>
</evidence>
<keyword evidence="4" id="KW-0762">Sugar transport</keyword>
<protein>
    <recommendedName>
        <fullName evidence="8">Probable sugar-binding periplasmic protein</fullName>
    </recommendedName>
</protein>
<evidence type="ECO:0000256" key="9">
    <source>
        <dbReference type="SAM" id="SignalP"/>
    </source>
</evidence>
<evidence type="ECO:0000313" key="11">
    <source>
        <dbReference type="Proteomes" id="UP000031368"/>
    </source>
</evidence>
<reference evidence="10 11" key="1">
    <citation type="submission" date="2013-11" db="EMBL/GenBank/DDBJ databases">
        <title>Complete genome sequence of Rhizobium gallicum bv. gallicum R602.</title>
        <authorList>
            <person name="Bustos P."/>
            <person name="Santamaria R.I."/>
            <person name="Lozano L."/>
            <person name="Acosta J.L."/>
            <person name="Ormeno-Orrillo E."/>
            <person name="Rogel M.A."/>
            <person name="Romero D."/>
            <person name="Cevallos M.A."/>
            <person name="Martinez-Romero E."/>
            <person name="Gonzalez V."/>
        </authorList>
    </citation>
    <scope>NUCLEOTIDE SEQUENCE [LARGE SCALE GENOMIC DNA]</scope>
    <source>
        <strain evidence="10 11">R602</strain>
    </source>
</reference>
<keyword evidence="6" id="KW-0574">Periplasm</keyword>
<evidence type="ECO:0000256" key="7">
    <source>
        <dbReference type="ARBA" id="ARBA00049629"/>
    </source>
</evidence>
<dbReference type="HOGENOM" id="CLU_031285_15_0_5"/>
<dbReference type="InterPro" id="IPR006059">
    <property type="entry name" value="SBP"/>
</dbReference>
<sequence>MNFRSMAAVLAASVVLPLGAANATDLEVTHWWTSGGEAAAVKVLADSFNASGNNKWVDGAIAGSGTTANPIIISRILGGNPMGATQMNTGRDAEELIKAGLMTDLTPLAEEEHWKDVIRPAKLLDACVYEGKIYCVPINIHSWQWMWLNRHVFEDNGMAVPKNWDELAADAPKLKEKGITPLATGAPWQVEGIRNVMQAGIGGKDLYLQINDKKSEEAVRSDQNKKVWTAFAQARDMVDPAYSGRDWNVATNMVIEGKAAAQIMGDWAQGEFGVAKKVAGTDYDCLPGLGFNAQLDTGGDAFYFPKNSNPEITKAQLELAKMLLSKEVQVKFNLVKGSLPVRGDVDLEAANACMKKGIEILSDLNNVLPSTEQMLDSDTQGQLQDLALEFFSSKMSVDDAIDRQADIISQAQ</sequence>
<accession>A0A0B4X4Z2</accession>
<evidence type="ECO:0000313" key="10">
    <source>
        <dbReference type="EMBL" id="AJD41582.1"/>
    </source>
</evidence>
<keyword evidence="5 9" id="KW-0732">Signal</keyword>
<evidence type="ECO:0000256" key="8">
    <source>
        <dbReference type="ARBA" id="ARBA00049753"/>
    </source>
</evidence>
<evidence type="ECO:0000256" key="4">
    <source>
        <dbReference type="ARBA" id="ARBA00022597"/>
    </source>
</evidence>
<evidence type="ECO:0000256" key="3">
    <source>
        <dbReference type="ARBA" id="ARBA00022448"/>
    </source>
</evidence>
<comment type="function">
    <text evidence="7">Part of a binding-protein-dependent transport system for a sugar.</text>
</comment>
<evidence type="ECO:0000256" key="5">
    <source>
        <dbReference type="ARBA" id="ARBA00022729"/>
    </source>
</evidence>
<evidence type="ECO:0000256" key="1">
    <source>
        <dbReference type="ARBA" id="ARBA00004418"/>
    </source>
</evidence>
<name>A0A0B4X4Z2_9HYPH</name>
<feature type="chain" id="PRO_5002098519" description="Probable sugar-binding periplasmic protein" evidence="9">
    <location>
        <begin position="21"/>
        <end position="412"/>
    </location>
</feature>
<proteinExistence type="inferred from homology"/>
<comment type="similarity">
    <text evidence="2">Belongs to the bacterial solute-binding protein 1 family.</text>
</comment>
<keyword evidence="3" id="KW-0813">Transport</keyword>
<dbReference type="InterPro" id="IPR050490">
    <property type="entry name" value="Bact_solute-bd_prot1"/>
</dbReference>
<gene>
    <name evidence="10" type="ORF">RGR602_CH02255</name>
</gene>
<organism evidence="10 11">
    <name type="scientific">Rhizobium gallicum bv. gallicum R602sp</name>
    <dbReference type="NCBI Taxonomy" id="1041138"/>
    <lineage>
        <taxon>Bacteria</taxon>
        <taxon>Pseudomonadati</taxon>
        <taxon>Pseudomonadota</taxon>
        <taxon>Alphaproteobacteria</taxon>
        <taxon>Hyphomicrobiales</taxon>
        <taxon>Rhizobiaceae</taxon>
        <taxon>Rhizobium/Agrobacterium group</taxon>
        <taxon>Rhizobium</taxon>
    </lineage>
</organism>
<dbReference type="KEGG" id="rga:RGR602_CH02255"/>
<dbReference type="EMBL" id="CP006877">
    <property type="protein sequence ID" value="AJD41582.1"/>
    <property type="molecule type" value="Genomic_DNA"/>
</dbReference>
<dbReference type="Pfam" id="PF01547">
    <property type="entry name" value="SBP_bac_1"/>
    <property type="match status" value="1"/>
</dbReference>
<feature type="signal peptide" evidence="9">
    <location>
        <begin position="1"/>
        <end position="20"/>
    </location>
</feature>
<dbReference type="PANTHER" id="PTHR43649:SF28">
    <property type="entry name" value="BINDING PROTEIN COMPONENT OF ABC SUGAR TRANSPORTER-RELATED"/>
    <property type="match status" value="1"/>
</dbReference>
<comment type="subcellular location">
    <subcellularLocation>
        <location evidence="1">Periplasm</location>
    </subcellularLocation>
</comment>